<comment type="pathway">
    <text evidence="2">Lipid metabolism; sphingolipid metabolism.</text>
</comment>
<evidence type="ECO:0000256" key="9">
    <source>
        <dbReference type="ARBA" id="ARBA00023098"/>
    </source>
</evidence>
<evidence type="ECO:0000256" key="8">
    <source>
        <dbReference type="ARBA" id="ARBA00023002"/>
    </source>
</evidence>
<comment type="catalytic activity">
    <reaction evidence="12">
        <text>sphinganine + NADP(+) = 3-oxosphinganine + NADPH + H(+)</text>
        <dbReference type="Rhea" id="RHEA:22640"/>
        <dbReference type="ChEBI" id="CHEBI:15378"/>
        <dbReference type="ChEBI" id="CHEBI:57783"/>
        <dbReference type="ChEBI" id="CHEBI:57817"/>
        <dbReference type="ChEBI" id="CHEBI:58299"/>
        <dbReference type="ChEBI" id="CHEBI:58349"/>
        <dbReference type="EC" id="1.1.1.102"/>
    </reaction>
    <physiologicalReaction direction="right-to-left" evidence="12">
        <dbReference type="Rhea" id="RHEA:22642"/>
    </physiologicalReaction>
</comment>
<dbReference type="PANTHER" id="PTHR43550:SF3">
    <property type="entry name" value="3-KETODIHYDROSPHINGOSINE REDUCTASE"/>
    <property type="match status" value="1"/>
</dbReference>
<dbReference type="HOGENOM" id="CLU_010194_3_2_1"/>
<proteinExistence type="evidence at transcript level"/>
<dbReference type="InterPro" id="IPR002347">
    <property type="entry name" value="SDR_fam"/>
</dbReference>
<evidence type="ECO:0000256" key="13">
    <source>
        <dbReference type="SAM" id="Phobius"/>
    </source>
</evidence>
<name>J3JUJ4_DENPD</name>
<comment type="subcellular location">
    <subcellularLocation>
        <location evidence="1">Endoplasmic reticulum</location>
    </subcellularLocation>
</comment>
<evidence type="ECO:0000256" key="11">
    <source>
        <dbReference type="ARBA" id="ARBA00044737"/>
    </source>
</evidence>
<dbReference type="InterPro" id="IPR036291">
    <property type="entry name" value="NAD(P)-bd_dom_sf"/>
</dbReference>
<keyword evidence="13" id="KW-1133">Transmembrane helix</keyword>
<evidence type="ECO:0000313" key="14">
    <source>
        <dbReference type="EMBL" id="AEE61871.1"/>
    </source>
</evidence>
<sequence>MSFGKYQTEIICCAIPLIFVLIGLILKFLNKRSKKSLLGRHVVITGGSSGIGKALAILAAKKGAHVTIVARNVDKLRVAMQEIEDHANEAQKINSASIDVSDKEAIEKNFAELESTVGPIYMLVNCAGLAICGRLEDMKQNDVKHLIDVNLLGTIYPIQAVLPKFKERKEGIIVLTASAVALMGMFGYSIYSSCKFALRGLAESLYMEVKPYNISVTLALPPDTDTPGFENENKTKPKETKIMSESGGLYSAETVATQLMNDALKQHFFSSVGFESFVLTTLCVGMSPFHSLVDVIVQSMVIGPFRLFAAFFVKYFESIAIKCYNEEKDKQQ</sequence>
<evidence type="ECO:0000256" key="1">
    <source>
        <dbReference type="ARBA" id="ARBA00004240"/>
    </source>
</evidence>
<dbReference type="Pfam" id="PF00106">
    <property type="entry name" value="adh_short"/>
    <property type="match status" value="1"/>
</dbReference>
<dbReference type="GO" id="GO:0005789">
    <property type="term" value="C:endoplasmic reticulum membrane"/>
    <property type="evidence" value="ECO:0007669"/>
    <property type="project" value="TreeGrafter"/>
</dbReference>
<keyword evidence="9" id="KW-0443">Lipid metabolism</keyword>
<keyword evidence="13" id="KW-0812">Transmembrane</keyword>
<dbReference type="PANTHER" id="PTHR43550">
    <property type="entry name" value="3-KETODIHYDROSPHINGOSINE REDUCTASE"/>
    <property type="match status" value="1"/>
</dbReference>
<evidence type="ECO:0000256" key="12">
    <source>
        <dbReference type="ARBA" id="ARBA00048930"/>
    </source>
</evidence>
<evidence type="ECO:0000256" key="5">
    <source>
        <dbReference type="ARBA" id="ARBA00022824"/>
    </source>
</evidence>
<feature type="transmembrane region" description="Helical" evidence="13">
    <location>
        <begin position="172"/>
        <end position="191"/>
    </location>
</feature>
<organism evidence="14">
    <name type="scientific">Dendroctonus ponderosae</name>
    <name type="common">Mountain pine beetle</name>
    <dbReference type="NCBI Taxonomy" id="77166"/>
    <lineage>
        <taxon>Eukaryota</taxon>
        <taxon>Metazoa</taxon>
        <taxon>Ecdysozoa</taxon>
        <taxon>Arthropoda</taxon>
        <taxon>Hexapoda</taxon>
        <taxon>Insecta</taxon>
        <taxon>Pterygota</taxon>
        <taxon>Neoptera</taxon>
        <taxon>Endopterygota</taxon>
        <taxon>Coleoptera</taxon>
        <taxon>Polyphaga</taxon>
        <taxon>Cucujiformia</taxon>
        <taxon>Curculionidae</taxon>
        <taxon>Scolytinae</taxon>
        <taxon>Dendroctonus</taxon>
    </lineage>
</organism>
<reference evidence="14" key="1">
    <citation type="journal article" date="2012" name="Insect Biochem. Mol. Biol.">
        <title>Transcriptome and full-length cDNA resources for the mountain pine beetle, Dendroctonus ponderosae Hopkins, a major insect pest of pine forests.</title>
        <authorList>
            <person name="Keeling C.I."/>
            <person name="Henderson H."/>
            <person name="Li M."/>
            <person name="Yuen M."/>
            <person name="Clark E.L."/>
            <person name="Fraser J.D."/>
            <person name="Huber D.P."/>
            <person name="Liao N.Y."/>
            <person name="Roderick Docking T."/>
            <person name="Birol I."/>
            <person name="Chan S.K."/>
            <person name="Taylor G.A."/>
            <person name="Palmquist D."/>
            <person name="Jones S.J."/>
            <person name="Bohlmann J."/>
        </authorList>
    </citation>
    <scope>NUCLEOTIDE SEQUENCE</scope>
    <source>
        <tissue evidence="14">Heads</tissue>
    </source>
</reference>
<evidence type="ECO:0000256" key="10">
    <source>
        <dbReference type="ARBA" id="ARBA00026112"/>
    </source>
</evidence>
<dbReference type="AlphaFoldDB" id="J3JUJ4"/>
<dbReference type="Gene3D" id="3.40.50.720">
    <property type="entry name" value="NAD(P)-binding Rossmann-like Domain"/>
    <property type="match status" value="1"/>
</dbReference>
<feature type="transmembrane region" description="Helical" evidence="13">
    <location>
        <begin position="6"/>
        <end position="26"/>
    </location>
</feature>
<keyword evidence="13" id="KW-0472">Membrane</keyword>
<dbReference type="CDD" id="cd08939">
    <property type="entry name" value="KDSR-like_SDR_c"/>
    <property type="match status" value="1"/>
</dbReference>
<evidence type="ECO:0000256" key="4">
    <source>
        <dbReference type="ARBA" id="ARBA00006484"/>
    </source>
</evidence>
<keyword evidence="5" id="KW-0256">Endoplasmic reticulum</keyword>
<keyword evidence="8" id="KW-0560">Oxidoreductase</keyword>
<dbReference type="InterPro" id="IPR045022">
    <property type="entry name" value="KDSR-like"/>
</dbReference>
<evidence type="ECO:0000256" key="6">
    <source>
        <dbReference type="ARBA" id="ARBA00022857"/>
    </source>
</evidence>
<evidence type="ECO:0000256" key="3">
    <source>
        <dbReference type="ARBA" id="ARBA00004991"/>
    </source>
</evidence>
<evidence type="ECO:0000256" key="2">
    <source>
        <dbReference type="ARBA" id="ARBA00004760"/>
    </source>
</evidence>
<comment type="pathway">
    <text evidence="3">Sphingolipid metabolism.</text>
</comment>
<keyword evidence="6" id="KW-0521">NADP</keyword>
<comment type="function">
    <text evidence="11">Catalyzes the reduction of 3'-oxosphinganine (3-ketodihydrosphingosine/KDS) to sphinganine (dihydrosphingosine/DHS), the second step of de novo sphingolipid biosynthesis.</text>
</comment>
<keyword evidence="7" id="KW-0746">Sphingolipid metabolism</keyword>
<dbReference type="GO" id="GO:0006666">
    <property type="term" value="P:3-keto-sphinganine metabolic process"/>
    <property type="evidence" value="ECO:0007669"/>
    <property type="project" value="InterPro"/>
</dbReference>
<dbReference type="PRINTS" id="PR00081">
    <property type="entry name" value="GDHRDH"/>
</dbReference>
<accession>J3JUJ4</accession>
<dbReference type="GO" id="GO:0047560">
    <property type="term" value="F:3-dehydrosphinganine reductase activity"/>
    <property type="evidence" value="ECO:0007669"/>
    <property type="project" value="UniProtKB-EC"/>
</dbReference>
<dbReference type="EC" id="1.1.1.102" evidence="10"/>
<dbReference type="OrthoDB" id="37659at2759"/>
<comment type="similarity">
    <text evidence="4">Belongs to the short-chain dehydrogenases/reductases (SDR) family.</text>
</comment>
<dbReference type="SUPFAM" id="SSF51735">
    <property type="entry name" value="NAD(P)-binding Rossmann-fold domains"/>
    <property type="match status" value="1"/>
</dbReference>
<protein>
    <recommendedName>
        <fullName evidence="10">3-dehydrosphinganine reductase</fullName>
        <ecNumber evidence="10">1.1.1.102</ecNumber>
    </recommendedName>
</protein>
<dbReference type="FunFam" id="3.40.50.720:FF:000165">
    <property type="entry name" value="3-ketodihydrosphingosine reductase"/>
    <property type="match status" value="1"/>
</dbReference>
<dbReference type="GO" id="GO:0030148">
    <property type="term" value="P:sphingolipid biosynthetic process"/>
    <property type="evidence" value="ECO:0007669"/>
    <property type="project" value="InterPro"/>
</dbReference>
<evidence type="ECO:0000256" key="7">
    <source>
        <dbReference type="ARBA" id="ARBA00022919"/>
    </source>
</evidence>
<dbReference type="EMBL" id="BT126909">
    <property type="protein sequence ID" value="AEE61871.1"/>
    <property type="molecule type" value="mRNA"/>
</dbReference>